<dbReference type="Pfam" id="PF08238">
    <property type="entry name" value="Sel1"/>
    <property type="match status" value="8"/>
</dbReference>
<comment type="caution">
    <text evidence="2">The sequence shown here is derived from an EMBL/GenBank/DDBJ whole genome shotgun (WGS) entry which is preliminary data.</text>
</comment>
<evidence type="ECO:0000313" key="2">
    <source>
        <dbReference type="EMBL" id="RHZ87299.1"/>
    </source>
</evidence>
<dbReference type="InterPro" id="IPR011009">
    <property type="entry name" value="Kinase-like_dom_sf"/>
</dbReference>
<dbReference type="PANTHER" id="PTHR11102:SF160">
    <property type="entry name" value="ERAD-ASSOCIATED E3 UBIQUITIN-PROTEIN LIGASE COMPONENT HRD3"/>
    <property type="match status" value="1"/>
</dbReference>
<dbReference type="InterPro" id="IPR011990">
    <property type="entry name" value="TPR-like_helical_dom_sf"/>
</dbReference>
<dbReference type="Proteomes" id="UP000266861">
    <property type="component" value="Unassembled WGS sequence"/>
</dbReference>
<dbReference type="AlphaFoldDB" id="A0A397JG96"/>
<dbReference type="SMART" id="SM00671">
    <property type="entry name" value="SEL1"/>
    <property type="match status" value="5"/>
</dbReference>
<dbReference type="SUPFAM" id="SSF56112">
    <property type="entry name" value="Protein kinase-like (PK-like)"/>
    <property type="match status" value="1"/>
</dbReference>
<gene>
    <name evidence="2" type="ORF">Glove_37g59</name>
</gene>
<dbReference type="Gene3D" id="1.25.40.10">
    <property type="entry name" value="Tetratricopeptide repeat domain"/>
    <property type="match status" value="2"/>
</dbReference>
<dbReference type="InterPro" id="IPR050767">
    <property type="entry name" value="Sel1_AlgK"/>
</dbReference>
<dbReference type="Gene3D" id="1.10.510.10">
    <property type="entry name" value="Transferase(Phosphotransferase) domain 1"/>
    <property type="match status" value="1"/>
</dbReference>
<evidence type="ECO:0000256" key="1">
    <source>
        <dbReference type="ARBA" id="ARBA00038101"/>
    </source>
</evidence>
<dbReference type="STRING" id="1348612.A0A397JG96"/>
<accession>A0A397JG96</accession>
<dbReference type="OrthoDB" id="2148946at2759"/>
<evidence type="ECO:0008006" key="4">
    <source>
        <dbReference type="Google" id="ProtNLM"/>
    </source>
</evidence>
<sequence length="465" mass="52781">MDEFQTEENDKIIFNSENIFVHNGNIKLNYFGILGTILLEISSGKPSSELDSNIDLLNNIVKGEREMIIPGIPSKYKEIYIDCWKHDENSRRPNISQVVKIFLKSLSPMQVLNLELPCHILIMAETKLLPLNWKSQIRKAFELYLKLAKEGYPVAGYDVGRCYSTGKGISKDEAKEFQWYIKSALAGNIFAMCNASFCYDYGTGVERDEGEAFKQYSRAAEKGHSLAQHNLGWCYKNGEGIEKNQAEANNGYIDSQYMVGKYFYEGCGTEKDIERGDSDANDLLKEIISVERDEGEAFKQYSRAAEKGHSLAQHNLGWCYKNGEGIEKNQAEANNGYIDSQYMVGKYFYEGCGTEKDIVKAICWRNERYSRTSTIPFYGKKSRTCKKITHLDSRYDTTVTGKLHDPVYGSTRKQFMGAKIQLPNILICVALRHKIDHFDAGKNYAITDTSDSDESKHTVAIKTTI</sequence>
<evidence type="ECO:0000313" key="3">
    <source>
        <dbReference type="Proteomes" id="UP000266861"/>
    </source>
</evidence>
<name>A0A397JG96_9GLOM</name>
<proteinExistence type="inferred from homology"/>
<comment type="similarity">
    <text evidence="1">Belongs to the sel-1 family.</text>
</comment>
<keyword evidence="3" id="KW-1185">Reference proteome</keyword>
<dbReference type="SUPFAM" id="SSF81901">
    <property type="entry name" value="HCP-like"/>
    <property type="match status" value="2"/>
</dbReference>
<reference evidence="2 3" key="1">
    <citation type="submission" date="2018-08" db="EMBL/GenBank/DDBJ databases">
        <title>Genome and evolution of the arbuscular mycorrhizal fungus Diversispora epigaea (formerly Glomus versiforme) and its bacterial endosymbionts.</title>
        <authorList>
            <person name="Sun X."/>
            <person name="Fei Z."/>
            <person name="Harrison M."/>
        </authorList>
    </citation>
    <scope>NUCLEOTIDE SEQUENCE [LARGE SCALE GENOMIC DNA]</scope>
    <source>
        <strain evidence="2 3">IT104</strain>
    </source>
</reference>
<organism evidence="2 3">
    <name type="scientific">Diversispora epigaea</name>
    <dbReference type="NCBI Taxonomy" id="1348612"/>
    <lineage>
        <taxon>Eukaryota</taxon>
        <taxon>Fungi</taxon>
        <taxon>Fungi incertae sedis</taxon>
        <taxon>Mucoromycota</taxon>
        <taxon>Glomeromycotina</taxon>
        <taxon>Glomeromycetes</taxon>
        <taxon>Diversisporales</taxon>
        <taxon>Diversisporaceae</taxon>
        <taxon>Diversispora</taxon>
    </lineage>
</organism>
<dbReference type="EMBL" id="PQFF01000035">
    <property type="protein sequence ID" value="RHZ87299.1"/>
    <property type="molecule type" value="Genomic_DNA"/>
</dbReference>
<protein>
    <recommendedName>
        <fullName evidence="4">Protein kinase domain-containing protein</fullName>
    </recommendedName>
</protein>
<dbReference type="PANTHER" id="PTHR11102">
    <property type="entry name" value="SEL-1-LIKE PROTEIN"/>
    <property type="match status" value="1"/>
</dbReference>
<dbReference type="InterPro" id="IPR006597">
    <property type="entry name" value="Sel1-like"/>
</dbReference>